<protein>
    <submittedName>
        <fullName evidence="3">Uncharacterized protein</fullName>
    </submittedName>
</protein>
<gene>
    <name evidence="3" type="ORF">OJ1299_A11.7</name>
    <name evidence="2" type="ORF">P0418B08.39</name>
</gene>
<proteinExistence type="predicted"/>
<organism evidence="3 4">
    <name type="scientific">Oryza sativa subsp. japonica</name>
    <name type="common">Rice</name>
    <dbReference type="NCBI Taxonomy" id="39947"/>
    <lineage>
        <taxon>Eukaryota</taxon>
        <taxon>Viridiplantae</taxon>
        <taxon>Streptophyta</taxon>
        <taxon>Embryophyta</taxon>
        <taxon>Tracheophyta</taxon>
        <taxon>Spermatophyta</taxon>
        <taxon>Magnoliopsida</taxon>
        <taxon>Liliopsida</taxon>
        <taxon>Poales</taxon>
        <taxon>Poaceae</taxon>
        <taxon>BOP clade</taxon>
        <taxon>Oryzoideae</taxon>
        <taxon>Oryzeae</taxon>
        <taxon>Oryzinae</taxon>
        <taxon>Oryza</taxon>
        <taxon>Oryza sativa</taxon>
    </lineage>
</organism>
<accession>Q69PC3</accession>
<reference evidence="4" key="3">
    <citation type="journal article" date="2005" name="Nature">
        <title>The map-based sequence of the rice genome.</title>
        <authorList>
            <consortium name="International rice genome sequencing project (IRGSP)"/>
            <person name="Matsumoto T."/>
            <person name="Wu J."/>
            <person name="Kanamori H."/>
            <person name="Katayose Y."/>
            <person name="Fujisawa M."/>
            <person name="Namiki N."/>
            <person name="Mizuno H."/>
            <person name="Yamamoto K."/>
            <person name="Antonio B.A."/>
            <person name="Baba T."/>
            <person name="Sakata K."/>
            <person name="Nagamura Y."/>
            <person name="Aoki H."/>
            <person name="Arikawa K."/>
            <person name="Arita K."/>
            <person name="Bito T."/>
            <person name="Chiden Y."/>
            <person name="Fujitsuka N."/>
            <person name="Fukunaka R."/>
            <person name="Hamada M."/>
            <person name="Harada C."/>
            <person name="Hayashi A."/>
            <person name="Hijishita S."/>
            <person name="Honda M."/>
            <person name="Hosokawa S."/>
            <person name="Ichikawa Y."/>
            <person name="Idonuma A."/>
            <person name="Iijima M."/>
            <person name="Ikeda M."/>
            <person name="Ikeno M."/>
            <person name="Ito K."/>
            <person name="Ito S."/>
            <person name="Ito T."/>
            <person name="Ito Y."/>
            <person name="Ito Y."/>
            <person name="Iwabuchi A."/>
            <person name="Kamiya K."/>
            <person name="Karasawa W."/>
            <person name="Kurita K."/>
            <person name="Katagiri S."/>
            <person name="Kikuta A."/>
            <person name="Kobayashi H."/>
            <person name="Kobayashi N."/>
            <person name="Machita K."/>
            <person name="Maehara T."/>
            <person name="Masukawa M."/>
            <person name="Mizubayashi T."/>
            <person name="Mukai Y."/>
            <person name="Nagasaki H."/>
            <person name="Nagata Y."/>
            <person name="Naito S."/>
            <person name="Nakashima M."/>
            <person name="Nakama Y."/>
            <person name="Nakamichi Y."/>
            <person name="Nakamura M."/>
            <person name="Meguro A."/>
            <person name="Negishi M."/>
            <person name="Ohta I."/>
            <person name="Ohta T."/>
            <person name="Okamoto M."/>
            <person name="Ono N."/>
            <person name="Saji S."/>
            <person name="Sakaguchi M."/>
            <person name="Sakai K."/>
            <person name="Shibata M."/>
            <person name="Shimokawa T."/>
            <person name="Song J."/>
            <person name="Takazaki Y."/>
            <person name="Terasawa K."/>
            <person name="Tsugane M."/>
            <person name="Tsuji K."/>
            <person name="Ueda S."/>
            <person name="Waki K."/>
            <person name="Yamagata H."/>
            <person name="Yamamoto M."/>
            <person name="Yamamoto S."/>
            <person name="Yamane H."/>
            <person name="Yoshiki S."/>
            <person name="Yoshihara R."/>
            <person name="Yukawa K."/>
            <person name="Zhong H."/>
            <person name="Yano M."/>
            <person name="Yuan Q."/>
            <person name="Ouyang S."/>
            <person name="Liu J."/>
            <person name="Jones K.M."/>
            <person name="Gansberger K."/>
            <person name="Moffat K."/>
            <person name="Hill J."/>
            <person name="Bera J."/>
            <person name="Fadrosh D."/>
            <person name="Jin S."/>
            <person name="Johri S."/>
            <person name="Kim M."/>
            <person name="Overton L."/>
            <person name="Reardon M."/>
            <person name="Tsitrin T."/>
            <person name="Vuong H."/>
            <person name="Weaver B."/>
            <person name="Ciecko A."/>
            <person name="Tallon L."/>
            <person name="Jackson J."/>
            <person name="Pai G."/>
            <person name="Aken S.V."/>
            <person name="Utterback T."/>
            <person name="Reidmuller S."/>
            <person name="Feldblyum T."/>
            <person name="Hsiao J."/>
            <person name="Zismann V."/>
            <person name="Iobst S."/>
            <person name="de Vazeille A.R."/>
            <person name="Buell C.R."/>
            <person name="Ying K."/>
            <person name="Li Y."/>
            <person name="Lu T."/>
            <person name="Huang Y."/>
            <person name="Zhao Q."/>
            <person name="Feng Q."/>
            <person name="Zhang L."/>
            <person name="Zhu J."/>
            <person name="Weng Q."/>
            <person name="Mu J."/>
            <person name="Lu Y."/>
            <person name="Fan D."/>
            <person name="Liu Y."/>
            <person name="Guan J."/>
            <person name="Zhang Y."/>
            <person name="Yu S."/>
            <person name="Liu X."/>
            <person name="Zhang Y."/>
            <person name="Hong G."/>
            <person name="Han B."/>
            <person name="Choisne N."/>
            <person name="Demange N."/>
            <person name="Orjeda G."/>
            <person name="Samain S."/>
            <person name="Cattolico L."/>
            <person name="Pelletier E."/>
            <person name="Couloux A."/>
            <person name="Segurens B."/>
            <person name="Wincker P."/>
            <person name="D'Hont A."/>
            <person name="Scarpelli C."/>
            <person name="Weissenbach J."/>
            <person name="Salanoubat M."/>
            <person name="Quetier F."/>
            <person name="Yu Y."/>
            <person name="Kim H.R."/>
            <person name="Rambo T."/>
            <person name="Currie J."/>
            <person name="Collura K."/>
            <person name="Luo M."/>
            <person name="Yang T."/>
            <person name="Ammiraju J.S.S."/>
            <person name="Engler F."/>
            <person name="Soderlund C."/>
            <person name="Wing R.A."/>
            <person name="Palmer L.E."/>
            <person name="de la Bastide M."/>
            <person name="Spiegel L."/>
            <person name="Nascimento L."/>
            <person name="Zutavern T."/>
            <person name="O'Shaughnessy A."/>
            <person name="Dike S."/>
            <person name="Dedhia N."/>
            <person name="Preston R."/>
            <person name="Balija V."/>
            <person name="McCombie W.R."/>
            <person name="Chow T."/>
            <person name="Chen H."/>
            <person name="Chung M."/>
            <person name="Chen C."/>
            <person name="Shaw J."/>
            <person name="Wu H."/>
            <person name="Hsiao K."/>
            <person name="Chao Y."/>
            <person name="Chu M."/>
            <person name="Cheng C."/>
            <person name="Hour A."/>
            <person name="Lee P."/>
            <person name="Lin S."/>
            <person name="Lin Y."/>
            <person name="Liou J."/>
            <person name="Liu S."/>
            <person name="Hsing Y."/>
            <person name="Raghuvanshi S."/>
            <person name="Mohanty A."/>
            <person name="Bharti A.K."/>
            <person name="Gaur A."/>
            <person name="Gupta V."/>
            <person name="Kumar D."/>
            <person name="Ravi V."/>
            <person name="Vij S."/>
            <person name="Kapur A."/>
            <person name="Khurana P."/>
            <person name="Khurana P."/>
            <person name="Khurana J.P."/>
            <person name="Tyagi A.K."/>
            <person name="Gaikwad K."/>
            <person name="Singh A."/>
            <person name="Dalal V."/>
            <person name="Srivastava S."/>
            <person name="Dixit A."/>
            <person name="Pal A.K."/>
            <person name="Ghazi I.A."/>
            <person name="Yadav M."/>
            <person name="Pandit A."/>
            <person name="Bhargava A."/>
            <person name="Sureshbabu K."/>
            <person name="Batra K."/>
            <person name="Sharma T.R."/>
            <person name="Mohapatra T."/>
            <person name="Singh N.K."/>
            <person name="Messing J."/>
            <person name="Nelson A.B."/>
            <person name="Fuks G."/>
            <person name="Kavchok S."/>
            <person name="Keizer G."/>
            <person name="Linton E."/>
            <person name="Llaca V."/>
            <person name="Song R."/>
            <person name="Tanyolac B."/>
            <person name="Young S."/>
            <person name="Ho-Il K."/>
            <person name="Hahn J.H."/>
            <person name="Sangsakoo G."/>
            <person name="Vanavichit A."/>
            <person name="de Mattos Luiz.A.T."/>
            <person name="Zimmer P.D."/>
            <person name="Malone G."/>
            <person name="Dellagostin O."/>
            <person name="de Oliveira A.C."/>
            <person name="Bevan M."/>
            <person name="Bancroft I."/>
            <person name="Minx P."/>
            <person name="Cordum H."/>
            <person name="Wilson R."/>
            <person name="Cheng Z."/>
            <person name="Jin W."/>
            <person name="Jiang J."/>
            <person name="Leong S.A."/>
            <person name="Iwama H."/>
            <person name="Gojobori T."/>
            <person name="Itoh T."/>
            <person name="Niimura Y."/>
            <person name="Fujii Y."/>
            <person name="Habara T."/>
            <person name="Sakai H."/>
            <person name="Sato Y."/>
            <person name="Wilson G."/>
            <person name="Kumar K."/>
            <person name="McCouch S."/>
            <person name="Juretic N."/>
            <person name="Hoen D."/>
            <person name="Wright S."/>
            <person name="Bruskiewich R."/>
            <person name="Bureau T."/>
            <person name="Miyao A."/>
            <person name="Hirochika H."/>
            <person name="Nishikawa T."/>
            <person name="Kadowaki K."/>
            <person name="Sugiura M."/>
            <person name="Burr B."/>
            <person name="Sasaki T."/>
        </authorList>
    </citation>
    <scope>NUCLEOTIDE SEQUENCE [LARGE SCALE GENOMIC DNA]</scope>
    <source>
        <strain evidence="4">cv. Nipponbare</strain>
    </source>
</reference>
<evidence type="ECO:0000313" key="2">
    <source>
        <dbReference type="EMBL" id="BAD33442.1"/>
    </source>
</evidence>
<dbReference type="EMBL" id="AP005568">
    <property type="protein sequence ID" value="BAD33604.1"/>
    <property type="molecule type" value="Genomic_DNA"/>
</dbReference>
<evidence type="ECO:0000313" key="4">
    <source>
        <dbReference type="Proteomes" id="UP000000763"/>
    </source>
</evidence>
<sequence length="155" mass="16983">MVVVRPNLDGALHLCVEGGSCRAGDGGWRQRNASAAGGDEWTTSVRRPRRWRWQGRVGDENSGKAATTMAGRPHRQQRREARVDDDNGGLSRPVRVRPTWTEENDGCCGEGLEWLLEVLVGVGDDIAGGNIGLAHDGAPVWWTCELVEVVWAKEI</sequence>
<dbReference type="EMBL" id="AP005420">
    <property type="protein sequence ID" value="BAD33442.1"/>
    <property type="molecule type" value="Genomic_DNA"/>
</dbReference>
<reference evidence="4" key="4">
    <citation type="journal article" date="2008" name="Nucleic Acids Res.">
        <title>The rice annotation project database (RAP-DB): 2008 update.</title>
        <authorList>
            <consortium name="The rice annotation project (RAP)"/>
        </authorList>
    </citation>
    <scope>GENOME REANNOTATION</scope>
    <source>
        <strain evidence="4">cv. Nipponbare</strain>
    </source>
</reference>
<reference evidence="2" key="1">
    <citation type="submission" date="2002-06" db="EMBL/GenBank/DDBJ databases">
        <title>Oryza sativa nipponbare(GA3) genomic DNA, chromosome 9, PAC clone:P0418B08.</title>
        <authorList>
            <person name="Sasaki T."/>
            <person name="Matsumoto T."/>
            <person name="Katayose Y."/>
        </authorList>
    </citation>
    <scope>NUCLEOTIDE SEQUENCE</scope>
</reference>
<evidence type="ECO:0000256" key="1">
    <source>
        <dbReference type="SAM" id="MobiDB-lite"/>
    </source>
</evidence>
<evidence type="ECO:0000313" key="3">
    <source>
        <dbReference type="EMBL" id="BAD33604.1"/>
    </source>
</evidence>
<dbReference type="AlphaFoldDB" id="Q69PC3"/>
<dbReference type="Proteomes" id="UP000000763">
    <property type="component" value="Chromosome 9"/>
</dbReference>
<feature type="region of interest" description="Disordered" evidence="1">
    <location>
        <begin position="57"/>
        <end position="94"/>
    </location>
</feature>
<name>Q69PC3_ORYSJ</name>
<reference evidence="3" key="2">
    <citation type="submission" date="2002-07" db="EMBL/GenBank/DDBJ databases">
        <title>Oryza sativa nipponbare(GA3) genomic DNA, chromosome 9, BAC clone:OJ1299_A11.</title>
        <authorList>
            <person name="Sasaki T."/>
            <person name="Matsumoto T."/>
            <person name="Hattori M."/>
            <person name="Sakaki Y."/>
            <person name="Katayose Y."/>
        </authorList>
    </citation>
    <scope>NUCLEOTIDE SEQUENCE</scope>
</reference>